<name>A0A075LHV8_9BACI</name>
<dbReference type="OrthoDB" id="9802489at2"/>
<evidence type="ECO:0000313" key="2">
    <source>
        <dbReference type="EMBL" id="AIF65806.1"/>
    </source>
</evidence>
<dbReference type="Gene3D" id="1.20.1290.10">
    <property type="entry name" value="AhpD-like"/>
    <property type="match status" value="1"/>
</dbReference>
<evidence type="ECO:0000313" key="4">
    <source>
        <dbReference type="Proteomes" id="UP000027980"/>
    </source>
</evidence>
<dbReference type="EMBL" id="CP008876">
    <property type="protein sequence ID" value="AIF65806.1"/>
    <property type="molecule type" value="Genomic_DNA"/>
</dbReference>
<dbReference type="GeneID" id="34221953"/>
<dbReference type="InterPro" id="IPR029032">
    <property type="entry name" value="AhpD-like"/>
</dbReference>
<dbReference type="EMBL" id="FOCD01000007">
    <property type="protein sequence ID" value="SEO12312.1"/>
    <property type="molecule type" value="Genomic_DNA"/>
</dbReference>
<dbReference type="SUPFAM" id="SSF69118">
    <property type="entry name" value="AhpD-like"/>
    <property type="match status" value="1"/>
</dbReference>
<protein>
    <submittedName>
        <fullName evidence="3">4-carboxymuconolactone decarboxylase</fullName>
    </submittedName>
</protein>
<sequence>MKEAKDQGWALVAKLMKEEENLAVESGENGYTGLNGKFLTLLSIAVFVTNGDERALRQQFEAALLSGISVQEMMEAIQHCALLNGFPPSLKAMSLLKEVVDDQ</sequence>
<dbReference type="Pfam" id="PF02627">
    <property type="entry name" value="CMD"/>
    <property type="match status" value="1"/>
</dbReference>
<evidence type="ECO:0000313" key="5">
    <source>
        <dbReference type="Proteomes" id="UP000199735"/>
    </source>
</evidence>
<gene>
    <name evidence="2" type="ORF">GZ22_03530</name>
    <name evidence="3" type="ORF">SAMN04489762_3532</name>
</gene>
<dbReference type="KEGG" id="tap:GZ22_03530"/>
<evidence type="ECO:0000313" key="3">
    <source>
        <dbReference type="EMBL" id="SEO12312.1"/>
    </source>
</evidence>
<accession>A0AAX2EK29</accession>
<dbReference type="Proteomes" id="UP000199735">
    <property type="component" value="Unassembled WGS sequence"/>
</dbReference>
<reference evidence="3 5" key="2">
    <citation type="submission" date="2016-10" db="EMBL/GenBank/DDBJ databases">
        <authorList>
            <person name="Varghese N."/>
            <person name="Submissions S."/>
        </authorList>
    </citation>
    <scope>NUCLEOTIDE SEQUENCE [LARGE SCALE GENOMIC DNA]</scope>
    <source>
        <strain evidence="3 5">DSM 21619</strain>
    </source>
</reference>
<dbReference type="AlphaFoldDB" id="A0A075LHV8"/>
<reference evidence="2 4" key="1">
    <citation type="submission" date="2014-07" db="EMBL/GenBank/DDBJ databases">
        <title>Complete genome sequence of a moderately halophilic bacterium Terribacillus aidingensis MP602, isolated from Cryptomeria fortunei in Tianmu mountain in China.</title>
        <authorList>
            <person name="Wang Y."/>
            <person name="Lu P."/>
            <person name="Zhang L."/>
        </authorList>
    </citation>
    <scope>NUCLEOTIDE SEQUENCE [LARGE SCALE GENOMIC DNA]</scope>
    <source>
        <strain evidence="2 4">MP602</strain>
    </source>
</reference>
<dbReference type="Proteomes" id="UP000027980">
    <property type="component" value="Chromosome"/>
</dbReference>
<feature type="domain" description="Carboxymuconolactone decarboxylase-like" evidence="1">
    <location>
        <begin position="32"/>
        <end position="98"/>
    </location>
</feature>
<evidence type="ECO:0000259" key="1">
    <source>
        <dbReference type="Pfam" id="PF02627"/>
    </source>
</evidence>
<proteinExistence type="predicted"/>
<dbReference type="InterPro" id="IPR003779">
    <property type="entry name" value="CMD-like"/>
</dbReference>
<dbReference type="GO" id="GO:0051920">
    <property type="term" value="F:peroxiredoxin activity"/>
    <property type="evidence" value="ECO:0007669"/>
    <property type="project" value="InterPro"/>
</dbReference>
<dbReference type="HOGENOM" id="CLU_2262468_0_0_9"/>
<organism evidence="2 4">
    <name type="scientific">Terribacillus saccharophilus</name>
    <dbReference type="NCBI Taxonomy" id="361277"/>
    <lineage>
        <taxon>Bacteria</taxon>
        <taxon>Bacillati</taxon>
        <taxon>Bacillota</taxon>
        <taxon>Bacilli</taxon>
        <taxon>Bacillales</taxon>
        <taxon>Bacillaceae</taxon>
        <taxon>Terribacillus</taxon>
    </lineage>
</organism>
<dbReference type="RefSeq" id="WP_038558650.1">
    <property type="nucleotide sequence ID" value="NZ_CP008876.1"/>
</dbReference>
<accession>A0A075LHV8</accession>